<dbReference type="Proteomes" id="UP000002069">
    <property type="component" value="Plasmid pCTU3"/>
</dbReference>
<sequence length="46" mass="4894">MLSFFSGLDTKGSVAPRKNLLRGLLIEMSLCSIIPDQQAAPNAMAS</sequence>
<name>C9Y5Y3_CROTZ</name>
<proteinExistence type="predicted"/>
<dbReference type="HOGENOM" id="CLU_3189007_0_0_6"/>
<evidence type="ECO:0000313" key="2">
    <source>
        <dbReference type="Proteomes" id="UP000002069"/>
    </source>
</evidence>
<reference evidence="1 2" key="1">
    <citation type="journal article" date="2010" name="J. Bacteriol.">
        <title>Complete Genome Sequence of Cronobacter turicensis LMG 23827, a foodborne pathogen causing deaths in neonates.</title>
        <authorList>
            <person name="Stephan R."/>
            <person name="Lehner A."/>
            <person name="Tischler P."/>
            <person name="Rattei T."/>
        </authorList>
    </citation>
    <scope>NUCLEOTIDE SEQUENCE [LARGE SCALE GENOMIC DNA]</scope>
    <source>
        <strain evidence="2">DSM 18703 / CCUG 55852 / LMG 23827 / z3032</strain>
        <plasmid evidence="1 2">pCTU3</plasmid>
    </source>
</reference>
<keyword evidence="1" id="KW-0614">Plasmid</keyword>
<gene>
    <name evidence="1" type="ordered locus">Ctu_3p00730</name>
</gene>
<geneLocation type="plasmid" evidence="1 2">
    <name>pCTU3</name>
</geneLocation>
<dbReference type="AlphaFoldDB" id="C9Y5Y3"/>
<organism evidence="1 2">
    <name type="scientific">Cronobacter turicensis (strain DSM 18703 / CCUG 55852 / LMG 23827 / z3032)</name>
    <dbReference type="NCBI Taxonomy" id="693216"/>
    <lineage>
        <taxon>Bacteria</taxon>
        <taxon>Pseudomonadati</taxon>
        <taxon>Pseudomonadota</taxon>
        <taxon>Gammaproteobacteria</taxon>
        <taxon>Enterobacterales</taxon>
        <taxon>Enterobacteriaceae</taxon>
        <taxon>Cronobacter</taxon>
    </lineage>
</organism>
<reference evidence="2" key="2">
    <citation type="journal article" date="2011" name="J. Bacteriol.">
        <title>Complete genome sequence of Cronobacter turicensis LMG 23827, a food-borne pathogen causing deaths in neonates.</title>
        <authorList>
            <person name="Stephan R."/>
            <person name="Lehner A."/>
            <person name="Tischler P."/>
            <person name="Rattei T."/>
        </authorList>
    </citation>
    <scope>NUCLEOTIDE SEQUENCE [LARGE SCALE GENOMIC DNA]</scope>
    <source>
        <strain evidence="2">DSM 18703 / CCUG 55852 / LMG 23827 / z3032</strain>
    </source>
</reference>
<keyword evidence="2" id="KW-1185">Reference proteome</keyword>
<evidence type="ECO:0000313" key="1">
    <source>
        <dbReference type="EMBL" id="CBA34778.1"/>
    </source>
</evidence>
<protein>
    <submittedName>
        <fullName evidence="1">Uncharacterized protein</fullName>
    </submittedName>
</protein>
<accession>C9Y5Y3</accession>
<dbReference type="KEGG" id="ctu:Ctu_3p00730"/>
<dbReference type="EMBL" id="FN543096">
    <property type="protein sequence ID" value="CBA34778.1"/>
    <property type="molecule type" value="Genomic_DNA"/>
</dbReference>